<keyword evidence="7" id="KW-1185">Reference proteome</keyword>
<dbReference type="GO" id="GO:0005975">
    <property type="term" value="P:carbohydrate metabolic process"/>
    <property type="evidence" value="ECO:0007669"/>
    <property type="project" value="InterPro"/>
</dbReference>
<dbReference type="InterPro" id="IPR000514">
    <property type="entry name" value="Glyco_hydro_39"/>
</dbReference>
<dbReference type="InterPro" id="IPR017853">
    <property type="entry name" value="GH"/>
</dbReference>
<evidence type="ECO:0000256" key="1">
    <source>
        <dbReference type="ARBA" id="ARBA00008875"/>
    </source>
</evidence>
<dbReference type="SUPFAM" id="SSF51445">
    <property type="entry name" value="(Trans)glycosidases"/>
    <property type="match status" value="1"/>
</dbReference>
<dbReference type="Gene3D" id="2.60.40.1500">
    <property type="entry name" value="Glycosyl hydrolase domain, family 39"/>
    <property type="match status" value="1"/>
</dbReference>
<proteinExistence type="inferred from homology"/>
<dbReference type="GO" id="GO:0004553">
    <property type="term" value="F:hydrolase activity, hydrolyzing O-glycosyl compounds"/>
    <property type="evidence" value="ECO:0007669"/>
    <property type="project" value="InterPro"/>
</dbReference>
<dbReference type="PROSITE" id="PS01027">
    <property type="entry name" value="GLYCOSYL_HYDROL_F39"/>
    <property type="match status" value="1"/>
</dbReference>
<dbReference type="Gene3D" id="3.20.20.80">
    <property type="entry name" value="Glycosidases"/>
    <property type="match status" value="1"/>
</dbReference>
<dbReference type="SUPFAM" id="SSF51011">
    <property type="entry name" value="Glycosyl hydrolase domain"/>
    <property type="match status" value="1"/>
</dbReference>
<evidence type="ECO:0000313" key="6">
    <source>
        <dbReference type="EMBL" id="PSJ16518.1"/>
    </source>
</evidence>
<dbReference type="Proteomes" id="UP000241912">
    <property type="component" value="Unassembled WGS sequence"/>
</dbReference>
<keyword evidence="2" id="KW-0378">Hydrolase</keyword>
<accession>A0A2P7NSW2</accession>
<comment type="similarity">
    <text evidence="1">Belongs to the glycosyl hydrolase 39 family.</text>
</comment>
<dbReference type="RefSeq" id="WP_106707700.1">
    <property type="nucleotide sequence ID" value="NZ_PXXU01000047.1"/>
</dbReference>
<dbReference type="OrthoDB" id="9776971at2"/>
<dbReference type="Pfam" id="PF01229">
    <property type="entry name" value="Glyco_hydro_39"/>
    <property type="match status" value="1"/>
</dbReference>
<evidence type="ECO:0000256" key="2">
    <source>
        <dbReference type="ARBA" id="ARBA00022801"/>
    </source>
</evidence>
<name>A0A2P7NSW2_9PROT</name>
<dbReference type="PANTHER" id="PTHR12631">
    <property type="entry name" value="ALPHA-L-IDURONIDASE"/>
    <property type="match status" value="1"/>
</dbReference>
<evidence type="ECO:0000256" key="3">
    <source>
        <dbReference type="ARBA" id="ARBA00023295"/>
    </source>
</evidence>
<feature type="domain" description="Glycosyl hydrolases family 39 N-terminal catalytic" evidence="5">
    <location>
        <begin position="19"/>
        <end position="451"/>
    </location>
</feature>
<dbReference type="EMBL" id="PXXU01000047">
    <property type="protein sequence ID" value="PSJ16518.1"/>
    <property type="molecule type" value="Genomic_DNA"/>
</dbReference>
<dbReference type="InterPro" id="IPR049166">
    <property type="entry name" value="GH39_cat"/>
</dbReference>
<dbReference type="AlphaFoldDB" id="A0A2P7NSW2"/>
<sequence length="495" mass="56573">MSHTKQHTNFICNLAAKPSRLNHVWEHMVGSGHALLALRADWQVQLKKAHDELGFSYVRFHGILDDDVGTLTCQEDKLIYSFFNSDQILDFLLSIGMKPFVELSFMPLALASGDATVFKYKGNVTPPRDYSSWETLIKRLVNHWVERYGVNEVRQWFFEVWNEPNLKAFWVAEQADYFKLYKHTVRAIKSIDSKLKVGGPATAKNAWITDFLVFCASNDLPADFVSTHHYPTDAFGQPGDDTETQLSKSHRSVLREEACETYLQAQNKPVYYTEWCTSSNPFDILHDESYAAAFIIKTNMEAVGLMQGYSYWTFSDIFEENYFSSVPFHGGFGLLNIHGIAKPAYRAYQLLRQLGTDQLPVEGSHTTVDVWVVRRKNDIMVLATNWGLPRHHIRSESIFLSLNHSNPPFSVDITRIDSENANAKSAWIAMGEPEYLSAEQIRHLHAASELKSHDLPYEFVDNTIILRFILPPQSVVSLNLKFQPFHAAPFIPQKT</sequence>
<keyword evidence="3" id="KW-0326">Glycosidase</keyword>
<dbReference type="PANTHER" id="PTHR12631:SF10">
    <property type="entry name" value="BETA-XYLOSIDASE-LIKE PROTEIN-RELATED"/>
    <property type="match status" value="1"/>
</dbReference>
<protein>
    <submittedName>
        <fullName evidence="6">Beta-xylosidase</fullName>
    </submittedName>
</protein>
<gene>
    <name evidence="6" type="ORF">C7H79_13065</name>
</gene>
<evidence type="ECO:0000256" key="4">
    <source>
        <dbReference type="PIRSR" id="PIRSR600514-1"/>
    </source>
</evidence>
<comment type="caution">
    <text evidence="6">The sequence shown here is derived from an EMBL/GenBank/DDBJ whole genome shotgun (WGS) entry which is preliminary data.</text>
</comment>
<dbReference type="InterPro" id="IPR049165">
    <property type="entry name" value="GH39_as"/>
</dbReference>
<feature type="active site" description="Proton donor" evidence="4">
    <location>
        <position position="163"/>
    </location>
</feature>
<dbReference type="InterPro" id="IPR051923">
    <property type="entry name" value="Glycosyl_Hydrolase_39"/>
</dbReference>
<reference evidence="6 7" key="1">
    <citation type="submission" date="2018-03" db="EMBL/GenBank/DDBJ databases">
        <title>Draft genome of Nitrosomonas supralitoralis APG5.</title>
        <authorList>
            <person name="Urakawa H."/>
            <person name="Lopez J.V."/>
        </authorList>
    </citation>
    <scope>NUCLEOTIDE SEQUENCE [LARGE SCALE GENOMIC DNA]</scope>
    <source>
        <strain evidence="6 7">APG5</strain>
    </source>
</reference>
<organism evidence="6 7">
    <name type="scientific">Nitrosomonas supralitoralis</name>
    <dbReference type="NCBI Taxonomy" id="2116706"/>
    <lineage>
        <taxon>Bacteria</taxon>
        <taxon>Pseudomonadati</taxon>
        <taxon>Pseudomonadota</taxon>
        <taxon>Betaproteobacteria</taxon>
        <taxon>Nitrosomonadales</taxon>
        <taxon>Nitrosomonadaceae</taxon>
        <taxon>Nitrosomonas</taxon>
    </lineage>
</organism>
<dbReference type="PRINTS" id="PR00745">
    <property type="entry name" value="GLHYDRLASE39"/>
</dbReference>
<evidence type="ECO:0000259" key="5">
    <source>
        <dbReference type="Pfam" id="PF01229"/>
    </source>
</evidence>
<evidence type="ECO:0000313" key="7">
    <source>
        <dbReference type="Proteomes" id="UP000241912"/>
    </source>
</evidence>